<dbReference type="FunFam" id="3.40.605.10:FF:000007">
    <property type="entry name" value="NAD/NADP-dependent betaine aldehyde dehydrogenase"/>
    <property type="match status" value="1"/>
</dbReference>
<name>A0A4R4NCP6_9ACTN</name>
<gene>
    <name evidence="7" type="ORF">E1267_21390</name>
</gene>
<dbReference type="PANTHER" id="PTHR43720:SF2">
    <property type="entry name" value="2-AMINOMUCONIC SEMIALDEHYDE DEHYDROGENASE"/>
    <property type="match status" value="1"/>
</dbReference>
<dbReference type="InterPro" id="IPR016161">
    <property type="entry name" value="Ald_DH/histidinol_DH"/>
</dbReference>
<keyword evidence="8" id="KW-1185">Reference proteome</keyword>
<dbReference type="AlphaFoldDB" id="A0A4R4NCP6"/>
<evidence type="ECO:0000259" key="6">
    <source>
        <dbReference type="Pfam" id="PF00171"/>
    </source>
</evidence>
<dbReference type="InterPro" id="IPR015590">
    <property type="entry name" value="Aldehyde_DH_dom"/>
</dbReference>
<dbReference type="EMBL" id="SMJZ01000080">
    <property type="protein sequence ID" value="TDC04877.1"/>
    <property type="molecule type" value="Genomic_DNA"/>
</dbReference>
<keyword evidence="3" id="KW-0520">NAD</keyword>
<proteinExistence type="inferred from homology"/>
<dbReference type="Proteomes" id="UP000295157">
    <property type="component" value="Unassembled WGS sequence"/>
</dbReference>
<evidence type="ECO:0000313" key="8">
    <source>
        <dbReference type="Proteomes" id="UP000295157"/>
    </source>
</evidence>
<evidence type="ECO:0000256" key="4">
    <source>
        <dbReference type="PROSITE-ProRule" id="PRU10007"/>
    </source>
</evidence>
<dbReference type="PROSITE" id="PS00070">
    <property type="entry name" value="ALDEHYDE_DEHYDR_CYS"/>
    <property type="match status" value="1"/>
</dbReference>
<dbReference type="InterPro" id="IPR029510">
    <property type="entry name" value="Ald_DH_CS_GLU"/>
</dbReference>
<evidence type="ECO:0000313" key="7">
    <source>
        <dbReference type="EMBL" id="TDC04877.1"/>
    </source>
</evidence>
<dbReference type="PROSITE" id="PS00687">
    <property type="entry name" value="ALDEHYDE_DEHYDR_GLU"/>
    <property type="match status" value="1"/>
</dbReference>
<organism evidence="7 8">
    <name type="scientific">Nonomuraea longispora</name>
    <dbReference type="NCBI Taxonomy" id="1848320"/>
    <lineage>
        <taxon>Bacteria</taxon>
        <taxon>Bacillati</taxon>
        <taxon>Actinomycetota</taxon>
        <taxon>Actinomycetes</taxon>
        <taxon>Streptosporangiales</taxon>
        <taxon>Streptosporangiaceae</taxon>
        <taxon>Nonomuraea</taxon>
    </lineage>
</organism>
<dbReference type="OrthoDB" id="6882680at2"/>
<comment type="similarity">
    <text evidence="1 5">Belongs to the aldehyde dehydrogenase family.</text>
</comment>
<protein>
    <submittedName>
        <fullName evidence="7">Aldehyde dehydrogenase family protein</fullName>
    </submittedName>
</protein>
<evidence type="ECO:0000256" key="5">
    <source>
        <dbReference type="RuleBase" id="RU003345"/>
    </source>
</evidence>
<keyword evidence="2 5" id="KW-0560">Oxidoreductase</keyword>
<feature type="active site" evidence="4">
    <location>
        <position position="247"/>
    </location>
</feature>
<comment type="caution">
    <text evidence="7">The sequence shown here is derived from an EMBL/GenBank/DDBJ whole genome shotgun (WGS) entry which is preliminary data.</text>
</comment>
<dbReference type="Pfam" id="PF00171">
    <property type="entry name" value="Aldedh"/>
    <property type="match status" value="1"/>
</dbReference>
<dbReference type="Gene3D" id="3.40.309.10">
    <property type="entry name" value="Aldehyde Dehydrogenase, Chain A, domain 2"/>
    <property type="match status" value="1"/>
</dbReference>
<evidence type="ECO:0000256" key="2">
    <source>
        <dbReference type="ARBA" id="ARBA00023002"/>
    </source>
</evidence>
<dbReference type="InterPro" id="IPR016163">
    <property type="entry name" value="Ald_DH_C"/>
</dbReference>
<dbReference type="InterPro" id="IPR016162">
    <property type="entry name" value="Ald_DH_N"/>
</dbReference>
<reference evidence="7 8" key="1">
    <citation type="submission" date="2019-02" db="EMBL/GenBank/DDBJ databases">
        <title>Draft genome sequences of novel Actinobacteria.</title>
        <authorList>
            <person name="Sahin N."/>
            <person name="Ay H."/>
            <person name="Saygin H."/>
        </authorList>
    </citation>
    <scope>NUCLEOTIDE SEQUENCE [LARGE SCALE GENOMIC DNA]</scope>
    <source>
        <strain evidence="7 8">KC201</strain>
    </source>
</reference>
<dbReference type="Gene3D" id="3.40.605.10">
    <property type="entry name" value="Aldehyde Dehydrogenase, Chain A, domain 1"/>
    <property type="match status" value="1"/>
</dbReference>
<dbReference type="PANTHER" id="PTHR43720">
    <property type="entry name" value="2-AMINOMUCONIC SEMIALDEHYDE DEHYDROGENASE"/>
    <property type="match status" value="1"/>
</dbReference>
<dbReference type="SUPFAM" id="SSF53720">
    <property type="entry name" value="ALDH-like"/>
    <property type="match status" value="1"/>
</dbReference>
<evidence type="ECO:0000256" key="3">
    <source>
        <dbReference type="ARBA" id="ARBA00023027"/>
    </source>
</evidence>
<dbReference type="CDD" id="cd07093">
    <property type="entry name" value="ALDH_F8_HMSADH"/>
    <property type="match status" value="1"/>
</dbReference>
<dbReference type="GO" id="GO:0016620">
    <property type="term" value="F:oxidoreductase activity, acting on the aldehyde or oxo group of donors, NAD or NADP as acceptor"/>
    <property type="evidence" value="ECO:0007669"/>
    <property type="project" value="InterPro"/>
</dbReference>
<evidence type="ECO:0000256" key="1">
    <source>
        <dbReference type="ARBA" id="ARBA00009986"/>
    </source>
</evidence>
<sequence length="474" mass="51265">MEDCVVLTHFIGGLPVAAGNPFPVHDPVTGTVVRQAHEADPEVVDRAVRAAREAARDWAALPVGERAGWMRRLADGIESRFDDLVAAEIADTGKPYEQTRTLEVPRGIANFRAFAEIAAQRPDEAFHLSGVLSYTVRRPLGVVAVIVPWNLPFLLMTWKLAPALVAGNTVVVKPSEATPGSAAVFADICAEAGLPPGVVNVIFGYGASGQLLVEHPGVDGVTFTGSTRTAATIMKTVADRVKPISFELGGKNAGLVFDDCDLDRAVDGAVESVFTNGGQVCLCTERLYVQRSIFEEFCARLASRAQEVEPQPMISLEHRDRVLSYYALARSEGAKVHTGGGVPAFNDHRDSGYFVEPTVVTGLSEWSRFNREEIFGPVCHVAPFDSETEAIDLANSSDYGLAATLWTTGLDRAHRVAQRLEAGLVWVNTWYLRDLRTPFGGVKLSGIGREGGTQSLDFYSEPTTITIKLEQPDV</sequence>
<feature type="domain" description="Aldehyde dehydrogenase" evidence="6">
    <location>
        <begin position="20"/>
        <end position="465"/>
    </location>
</feature>
<dbReference type="InterPro" id="IPR016160">
    <property type="entry name" value="Ald_DH_CS_CYS"/>
</dbReference>
<accession>A0A4R4NCP6</accession>